<dbReference type="Proteomes" id="UP000243579">
    <property type="component" value="Unassembled WGS sequence"/>
</dbReference>
<keyword evidence="2" id="KW-0479">Metal-binding</keyword>
<evidence type="ECO:0000256" key="3">
    <source>
        <dbReference type="ARBA" id="ARBA00022801"/>
    </source>
</evidence>
<evidence type="ECO:0000256" key="2">
    <source>
        <dbReference type="ARBA" id="ARBA00022723"/>
    </source>
</evidence>
<dbReference type="STRING" id="1202772.A0A1V9Z721"/>
<comment type="cofactor">
    <cofactor evidence="6">
        <name>Zn(2+)</name>
        <dbReference type="ChEBI" id="CHEBI:29105"/>
    </cofactor>
    <text evidence="6">Binds 1 zinc ion per subunit.</text>
</comment>
<protein>
    <submittedName>
        <fullName evidence="8">Metalloprotease family M48X</fullName>
    </submittedName>
</protein>
<dbReference type="InterPro" id="IPR001915">
    <property type="entry name" value="Peptidase_M48"/>
</dbReference>
<sequence>MLSRIVRSTIARVPKRRAYGNYSVRVVQPRDVTFYQAQVEAPLHARLVMTGCWSLIGLGSVAAAYQFLTNLHTVPISGRTQVVVFSNEEIIVSPPLTRLGDDLVQAMGNEHAEAAIKGATIITDGPRYRMVKDVASRLVVVAEKIFQTNYKWKVFLVDDPQVNACCFSGGIIFVYTGLLNAIDQFVADGHCKNKYNALATVVGHEIGHAVAKHTPETMSFLPLLIIVGLFGLDNNFIPTLFEYVCNLPFSRMHETEADHIGLMLMAAACYDPSEAASVWRGMKALKGEDGDILEFLSTHPADERREANLMGWVEEAVAYQASASWCKDIQDRVSNIIYKRVRQRQATVNTTHAAEMKAVLDGLQAASK</sequence>
<dbReference type="Pfam" id="PF01435">
    <property type="entry name" value="Peptidase_M48"/>
    <property type="match status" value="1"/>
</dbReference>
<keyword evidence="1 6" id="KW-0645">Protease</keyword>
<dbReference type="CDD" id="cd07331">
    <property type="entry name" value="M48C_Oma1_like"/>
    <property type="match status" value="1"/>
</dbReference>
<gene>
    <name evidence="8" type="ORF">ACHHYP_02294</name>
</gene>
<dbReference type="GO" id="GO:0051603">
    <property type="term" value="P:proteolysis involved in protein catabolic process"/>
    <property type="evidence" value="ECO:0007669"/>
    <property type="project" value="TreeGrafter"/>
</dbReference>
<dbReference type="InterPro" id="IPR051156">
    <property type="entry name" value="Mito/Outer_Membr_Metalloprot"/>
</dbReference>
<keyword evidence="4 6" id="KW-0862">Zinc</keyword>
<dbReference type="EMBL" id="JNBR01000396">
    <property type="protein sequence ID" value="OQR93786.1"/>
    <property type="molecule type" value="Genomic_DNA"/>
</dbReference>
<keyword evidence="3 6" id="KW-0378">Hydrolase</keyword>
<evidence type="ECO:0000256" key="1">
    <source>
        <dbReference type="ARBA" id="ARBA00022670"/>
    </source>
</evidence>
<evidence type="ECO:0000313" key="9">
    <source>
        <dbReference type="Proteomes" id="UP000243579"/>
    </source>
</evidence>
<accession>A0A1V9Z721</accession>
<evidence type="ECO:0000256" key="6">
    <source>
        <dbReference type="RuleBase" id="RU003983"/>
    </source>
</evidence>
<keyword evidence="5 6" id="KW-0482">Metalloprotease</keyword>
<organism evidence="8 9">
    <name type="scientific">Achlya hypogyna</name>
    <name type="common">Oomycete</name>
    <name type="synonym">Protoachlya hypogyna</name>
    <dbReference type="NCBI Taxonomy" id="1202772"/>
    <lineage>
        <taxon>Eukaryota</taxon>
        <taxon>Sar</taxon>
        <taxon>Stramenopiles</taxon>
        <taxon>Oomycota</taxon>
        <taxon>Saprolegniomycetes</taxon>
        <taxon>Saprolegniales</taxon>
        <taxon>Achlyaceae</taxon>
        <taxon>Achlya</taxon>
    </lineage>
</organism>
<feature type="domain" description="Peptidase M48" evidence="7">
    <location>
        <begin position="133"/>
        <end position="312"/>
    </location>
</feature>
<reference evidence="8 9" key="1">
    <citation type="journal article" date="2014" name="Genome Biol. Evol.">
        <title>The secreted proteins of Achlya hypogyna and Thraustotheca clavata identify the ancestral oomycete secretome and reveal gene acquisitions by horizontal gene transfer.</title>
        <authorList>
            <person name="Misner I."/>
            <person name="Blouin N."/>
            <person name="Leonard G."/>
            <person name="Richards T.A."/>
            <person name="Lane C.E."/>
        </authorList>
    </citation>
    <scope>NUCLEOTIDE SEQUENCE [LARGE SCALE GENOMIC DNA]</scope>
    <source>
        <strain evidence="8 9">ATCC 48635</strain>
    </source>
</reference>
<dbReference type="GO" id="GO:0004222">
    <property type="term" value="F:metalloendopeptidase activity"/>
    <property type="evidence" value="ECO:0007669"/>
    <property type="project" value="InterPro"/>
</dbReference>
<dbReference type="GO" id="GO:0016020">
    <property type="term" value="C:membrane"/>
    <property type="evidence" value="ECO:0007669"/>
    <property type="project" value="TreeGrafter"/>
</dbReference>
<evidence type="ECO:0000259" key="7">
    <source>
        <dbReference type="Pfam" id="PF01435"/>
    </source>
</evidence>
<dbReference type="OrthoDB" id="7464992at2759"/>
<comment type="similarity">
    <text evidence="6">Belongs to the peptidase M48 family.</text>
</comment>
<name>A0A1V9Z721_ACHHY</name>
<proteinExistence type="inferred from homology"/>
<evidence type="ECO:0000313" key="8">
    <source>
        <dbReference type="EMBL" id="OQR93786.1"/>
    </source>
</evidence>
<dbReference type="PANTHER" id="PTHR22726:SF1">
    <property type="entry name" value="METALLOENDOPEPTIDASE OMA1, MITOCHONDRIAL"/>
    <property type="match status" value="1"/>
</dbReference>
<dbReference type="GO" id="GO:0046872">
    <property type="term" value="F:metal ion binding"/>
    <property type="evidence" value="ECO:0007669"/>
    <property type="project" value="UniProtKB-KW"/>
</dbReference>
<evidence type="ECO:0000256" key="4">
    <source>
        <dbReference type="ARBA" id="ARBA00022833"/>
    </source>
</evidence>
<evidence type="ECO:0000256" key="5">
    <source>
        <dbReference type="ARBA" id="ARBA00023049"/>
    </source>
</evidence>
<keyword evidence="9" id="KW-1185">Reference proteome</keyword>
<dbReference type="Gene3D" id="3.30.2010.10">
    <property type="entry name" value="Metalloproteases ('zincins'), catalytic domain"/>
    <property type="match status" value="1"/>
</dbReference>
<comment type="caution">
    <text evidence="8">The sequence shown here is derived from an EMBL/GenBank/DDBJ whole genome shotgun (WGS) entry which is preliminary data.</text>
</comment>
<dbReference type="PANTHER" id="PTHR22726">
    <property type="entry name" value="METALLOENDOPEPTIDASE OMA1"/>
    <property type="match status" value="1"/>
</dbReference>
<dbReference type="AlphaFoldDB" id="A0A1V9Z721"/>